<comment type="caution">
    <text evidence="1">The sequence shown here is derived from an EMBL/GenBank/DDBJ whole genome shotgun (WGS) entry which is preliminary data.</text>
</comment>
<sequence length="376" mass="40727">MARFRPSEKMFLYLIRSIAVENGIGTWEHSHRLYERRTGQQGRTQDSLKNQWKKLDHDRAEIGLDPEEYHWQQTKKELTQELELEALGDAGGMYRRPSAADTATQRSASFAADTQHAVESSCVAESLASTALSVDNIDPRLLETTDTAVPATVDSAMEHPPPLTADGQITMCDYSASDMAAVYNTALPVHHACALGQAADARPSTLPSGMMSVDKGCTAPQPYHGLVSSVCGRWTHDHPAAWHRPTCCAFGAWPPTARRMGQGVLGFEQICRGAPSGVLDGMAAYGFGSAYSTDMDETVDYASDTSTLNDSALYAFADDVCSLPAATVMDDCAVAEPGLDAESMHMLNTLPWGGPTWMSPEWLHAYLASEQAGGCW</sequence>
<dbReference type="Proteomes" id="UP000291422">
    <property type="component" value="Unassembled WGS sequence"/>
</dbReference>
<dbReference type="AlphaFoldDB" id="A0A4Q4MIN6"/>
<reference evidence="2" key="1">
    <citation type="journal article" date="2019" name="bioRxiv">
        <title>Genomics, evolutionary history and diagnostics of the Alternaria alternata species group including apple and Asian pear pathotypes.</title>
        <authorList>
            <person name="Armitage A.D."/>
            <person name="Cockerton H.M."/>
            <person name="Sreenivasaprasad S."/>
            <person name="Woodhall J.W."/>
            <person name="Lane C.R."/>
            <person name="Harrison R.J."/>
            <person name="Clarkson J.P."/>
        </authorList>
    </citation>
    <scope>NUCLEOTIDE SEQUENCE [LARGE SCALE GENOMIC DNA]</scope>
    <source>
        <strain evidence="2">FERA 1177</strain>
    </source>
</reference>
<evidence type="ECO:0000313" key="2">
    <source>
        <dbReference type="Proteomes" id="UP000291422"/>
    </source>
</evidence>
<name>A0A4Q4MIN6_ALTAL</name>
<proteinExistence type="predicted"/>
<dbReference type="EMBL" id="PDXD01000270">
    <property type="protein sequence ID" value="RYN52005.1"/>
    <property type="molecule type" value="Genomic_DNA"/>
</dbReference>
<accession>A0A4Q4MIN6</accession>
<protein>
    <submittedName>
        <fullName evidence="1">Uncharacterized protein</fullName>
    </submittedName>
</protein>
<gene>
    <name evidence="1" type="ORF">AA0117_g13376</name>
</gene>
<evidence type="ECO:0000313" key="1">
    <source>
        <dbReference type="EMBL" id="RYN52005.1"/>
    </source>
</evidence>
<organism evidence="1 2">
    <name type="scientific">Alternaria alternata</name>
    <name type="common">Alternaria rot fungus</name>
    <name type="synonym">Torula alternata</name>
    <dbReference type="NCBI Taxonomy" id="5599"/>
    <lineage>
        <taxon>Eukaryota</taxon>
        <taxon>Fungi</taxon>
        <taxon>Dikarya</taxon>
        <taxon>Ascomycota</taxon>
        <taxon>Pezizomycotina</taxon>
        <taxon>Dothideomycetes</taxon>
        <taxon>Pleosporomycetidae</taxon>
        <taxon>Pleosporales</taxon>
        <taxon>Pleosporineae</taxon>
        <taxon>Pleosporaceae</taxon>
        <taxon>Alternaria</taxon>
        <taxon>Alternaria sect. Alternaria</taxon>
        <taxon>Alternaria alternata complex</taxon>
    </lineage>
</organism>